<accession>A0A151APX3</accession>
<dbReference type="RefSeq" id="WP_066827551.1">
    <property type="nucleotide sequence ID" value="NZ_LTBA01000086.1"/>
</dbReference>
<feature type="domain" description="HTH luxR-type" evidence="1">
    <location>
        <begin position="78"/>
        <end position="130"/>
    </location>
</feature>
<dbReference type="SMART" id="SM00421">
    <property type="entry name" value="HTH_LUXR"/>
    <property type="match status" value="1"/>
</dbReference>
<dbReference type="InterPro" id="IPR036388">
    <property type="entry name" value="WH-like_DNA-bd_sf"/>
</dbReference>
<dbReference type="OrthoDB" id="9789954at2"/>
<dbReference type="STRING" id="1121338.CLTEP_27190"/>
<dbReference type="SUPFAM" id="SSF46894">
    <property type="entry name" value="C-terminal effector domain of the bipartite response regulators"/>
    <property type="match status" value="1"/>
</dbReference>
<name>A0A151APX3_9CLOT</name>
<dbReference type="GO" id="GO:0003677">
    <property type="term" value="F:DNA binding"/>
    <property type="evidence" value="ECO:0007669"/>
    <property type="project" value="InterPro"/>
</dbReference>
<dbReference type="Gene3D" id="1.10.10.10">
    <property type="entry name" value="Winged helix-like DNA-binding domain superfamily/Winged helix DNA-binding domain"/>
    <property type="match status" value="1"/>
</dbReference>
<proteinExistence type="predicted"/>
<evidence type="ECO:0000259" key="1">
    <source>
        <dbReference type="SMART" id="SM00421"/>
    </source>
</evidence>
<organism evidence="2 3">
    <name type="scientific">Clostridium tepidiprofundi DSM 19306</name>
    <dbReference type="NCBI Taxonomy" id="1121338"/>
    <lineage>
        <taxon>Bacteria</taxon>
        <taxon>Bacillati</taxon>
        <taxon>Bacillota</taxon>
        <taxon>Clostridia</taxon>
        <taxon>Eubacteriales</taxon>
        <taxon>Clostridiaceae</taxon>
        <taxon>Clostridium</taxon>
    </lineage>
</organism>
<dbReference type="EMBL" id="LTBA01000086">
    <property type="protein sequence ID" value="KYH29447.1"/>
    <property type="molecule type" value="Genomic_DNA"/>
</dbReference>
<comment type="caution">
    <text evidence="2">The sequence shown here is derived from an EMBL/GenBank/DDBJ whole genome shotgun (WGS) entry which is preliminary data.</text>
</comment>
<sequence length="256" mass="30578">MDISELFWKCEIDDLKKGYVYDENSGKYTCLICGEQFEKGIIYPIENLYYDAQKAVEIHINKRHVSVFDYLINMNKKYTGLTEVQQEIIKCLYANKSDKEISQMLGVSASTVRNHRFKLREKVKQAKIFLCLMQLISENKKENNDKNNELIEIHKGATMVDERYAITEKEREKIINNYFKGKDNMVLSDLPSKEKRKIIVLQHIAKNFGARKKYTEKEVNKILKQIYEDYVLLRRYLIEYGFLERTRDCKFYWLKE</sequence>
<dbReference type="AlphaFoldDB" id="A0A151APX3"/>
<dbReference type="Pfam" id="PF09860">
    <property type="entry name" value="DUF2087"/>
    <property type="match status" value="1"/>
</dbReference>
<dbReference type="InterPro" id="IPR016032">
    <property type="entry name" value="Sig_transdc_resp-reg_C-effctor"/>
</dbReference>
<gene>
    <name evidence="2" type="ORF">CLTEP_27190</name>
</gene>
<evidence type="ECO:0000313" key="2">
    <source>
        <dbReference type="EMBL" id="KYH29447.1"/>
    </source>
</evidence>
<dbReference type="Proteomes" id="UP000075531">
    <property type="component" value="Unassembled WGS sequence"/>
</dbReference>
<dbReference type="InterPro" id="IPR018656">
    <property type="entry name" value="DUF2087"/>
</dbReference>
<evidence type="ECO:0000313" key="3">
    <source>
        <dbReference type="Proteomes" id="UP000075531"/>
    </source>
</evidence>
<keyword evidence="3" id="KW-1185">Reference proteome</keyword>
<dbReference type="PATRIC" id="fig|1121338.3.peg.2851"/>
<reference evidence="2 3" key="1">
    <citation type="submission" date="2016-02" db="EMBL/GenBank/DDBJ databases">
        <title>Genome sequence of Clostridium tepidiprofundi DSM 19306.</title>
        <authorList>
            <person name="Poehlein A."/>
            <person name="Daniel R."/>
        </authorList>
    </citation>
    <scope>NUCLEOTIDE SEQUENCE [LARGE SCALE GENOMIC DNA]</scope>
    <source>
        <strain evidence="2 3">DSM 19306</strain>
    </source>
</reference>
<dbReference type="GO" id="GO:0006355">
    <property type="term" value="P:regulation of DNA-templated transcription"/>
    <property type="evidence" value="ECO:0007669"/>
    <property type="project" value="InterPro"/>
</dbReference>
<dbReference type="InterPro" id="IPR000792">
    <property type="entry name" value="Tscrpt_reg_LuxR_C"/>
</dbReference>
<protein>
    <submittedName>
        <fullName evidence="2">Bacterial regulatory protein, luxR family</fullName>
    </submittedName>
</protein>
<dbReference type="Pfam" id="PF00196">
    <property type="entry name" value="GerE"/>
    <property type="match status" value="1"/>
</dbReference>